<reference evidence="6 7" key="1">
    <citation type="submission" date="2015-06" db="EMBL/GenBank/DDBJ databases">
        <title>Draft genome sequence of beer spoilage bacterium Megasphaera cerevisiae type strain 20462.</title>
        <authorList>
            <person name="Kutumbaka K."/>
            <person name="Pasmowitz J."/>
            <person name="Mategko J."/>
            <person name="Reyes D."/>
            <person name="Friedrich A."/>
            <person name="Han S."/>
            <person name="Martens-Habbena W."/>
            <person name="Neal-McKinney J."/>
            <person name="Janagama H.K."/>
            <person name="Nadala C."/>
            <person name="Samadpour M."/>
        </authorList>
    </citation>
    <scope>NUCLEOTIDE SEQUENCE [LARGE SCALE GENOMIC DNA]</scope>
    <source>
        <strain evidence="6 7">DSM 20462</strain>
    </source>
</reference>
<comment type="catalytic activity">
    <reaction evidence="1 4">
        <text>a uridine in RNA = a pseudouridine in RNA</text>
        <dbReference type="Rhea" id="RHEA:48348"/>
        <dbReference type="Rhea" id="RHEA-COMP:12068"/>
        <dbReference type="Rhea" id="RHEA-COMP:12069"/>
        <dbReference type="ChEBI" id="CHEBI:65314"/>
        <dbReference type="ChEBI" id="CHEBI:65315"/>
    </reaction>
</comment>
<protein>
    <recommendedName>
        <fullName evidence="4">Pseudouridine synthase</fullName>
        <ecNumber evidence="4">5.4.99.-</ecNumber>
    </recommendedName>
</protein>
<dbReference type="AlphaFoldDB" id="A0A0J6WYX4"/>
<dbReference type="PANTHER" id="PTHR21600:SF35">
    <property type="entry name" value="PSEUDOURIDINE SYNTHASE"/>
    <property type="match status" value="1"/>
</dbReference>
<gene>
    <name evidence="6" type="ORF">AB840_02605</name>
</gene>
<evidence type="ECO:0000256" key="3">
    <source>
        <dbReference type="PIRSR" id="PIRSR606225-1"/>
    </source>
</evidence>
<organism evidence="6 7">
    <name type="scientific">Megasphaera cerevisiae DSM 20462</name>
    <dbReference type="NCBI Taxonomy" id="1122219"/>
    <lineage>
        <taxon>Bacteria</taxon>
        <taxon>Bacillati</taxon>
        <taxon>Bacillota</taxon>
        <taxon>Negativicutes</taxon>
        <taxon>Veillonellales</taxon>
        <taxon>Veillonellaceae</taxon>
        <taxon>Megasphaera</taxon>
    </lineage>
</organism>
<proteinExistence type="inferred from homology"/>
<evidence type="ECO:0000313" key="7">
    <source>
        <dbReference type="Proteomes" id="UP000036503"/>
    </source>
</evidence>
<dbReference type="PANTHER" id="PTHR21600">
    <property type="entry name" value="MITOCHONDRIAL RNA PSEUDOURIDINE SYNTHASE"/>
    <property type="match status" value="1"/>
</dbReference>
<evidence type="ECO:0000259" key="5">
    <source>
        <dbReference type="Pfam" id="PF00849"/>
    </source>
</evidence>
<dbReference type="Gene3D" id="3.30.2350.10">
    <property type="entry name" value="Pseudouridine synthase"/>
    <property type="match status" value="1"/>
</dbReference>
<comment type="function">
    <text evidence="4">Responsible for synthesis of pseudouridine from uracil.</text>
</comment>
<dbReference type="SUPFAM" id="SSF55120">
    <property type="entry name" value="Pseudouridine synthase"/>
    <property type="match status" value="1"/>
</dbReference>
<evidence type="ECO:0000256" key="1">
    <source>
        <dbReference type="ARBA" id="ARBA00000073"/>
    </source>
</evidence>
<evidence type="ECO:0000313" key="6">
    <source>
        <dbReference type="EMBL" id="KMO87458.1"/>
    </source>
</evidence>
<evidence type="ECO:0000256" key="4">
    <source>
        <dbReference type="RuleBase" id="RU362028"/>
    </source>
</evidence>
<dbReference type="GO" id="GO:0003723">
    <property type="term" value="F:RNA binding"/>
    <property type="evidence" value="ECO:0007669"/>
    <property type="project" value="InterPro"/>
</dbReference>
<dbReference type="EC" id="5.4.99.-" evidence="4"/>
<dbReference type="InterPro" id="IPR050188">
    <property type="entry name" value="RluA_PseudoU_synthase"/>
</dbReference>
<dbReference type="CDD" id="cd02869">
    <property type="entry name" value="PseudoU_synth_RluA_like"/>
    <property type="match status" value="1"/>
</dbReference>
<dbReference type="InterPro" id="IPR006225">
    <property type="entry name" value="PsdUridine_synth_RluC/D"/>
</dbReference>
<keyword evidence="7" id="KW-1185">Reference proteome</keyword>
<dbReference type="GO" id="GO:0009982">
    <property type="term" value="F:pseudouridine synthase activity"/>
    <property type="evidence" value="ECO:0007669"/>
    <property type="project" value="InterPro"/>
</dbReference>
<sequence length="295" mass="32920">MIHFTVGFITKPTSFLGALRHFGVSSSLRRRIKHAGQCTINGRPASTRDFVQTGDVLRVELPEKNSFTPEPIDFSIAYEDDYLLVIDKPAGLLMHPTSGAHDGTLANGVAYYYQQTGQHCSYHPMHRLDRNTSGLCMIAKEPQIQSSFDKNDYGYKRLYLACTEGRFPSPSVSVHFPIGRCPDSIIKRQVLLTGKAAWSDFTCLAAGASYSLVQVCLHTGRTHQIRVHASYLGYPLVGDDLYGGSRLLMNRQALHAYCVQFIHPMTHQFITINSHLPADMAALVRQAGWNYILTL</sequence>
<dbReference type="Proteomes" id="UP000036503">
    <property type="component" value="Unassembled WGS sequence"/>
</dbReference>
<keyword evidence="4" id="KW-0413">Isomerase</keyword>
<evidence type="ECO:0000256" key="2">
    <source>
        <dbReference type="ARBA" id="ARBA00010876"/>
    </source>
</evidence>
<comment type="similarity">
    <text evidence="2 4">Belongs to the pseudouridine synthase RluA family.</text>
</comment>
<comment type="caution">
    <text evidence="6">The sequence shown here is derived from an EMBL/GenBank/DDBJ whole genome shotgun (WGS) entry which is preliminary data.</text>
</comment>
<dbReference type="Pfam" id="PF00849">
    <property type="entry name" value="PseudoU_synth_2"/>
    <property type="match status" value="1"/>
</dbReference>
<feature type="active site" evidence="3">
    <location>
        <position position="129"/>
    </location>
</feature>
<dbReference type="PATRIC" id="fig|1122219.3.peg.2082"/>
<dbReference type="RefSeq" id="WP_048513276.1">
    <property type="nucleotide sequence ID" value="NZ_FUXD01000001.1"/>
</dbReference>
<accession>A0A0J6WYX4</accession>
<dbReference type="EMBL" id="LEKT01000005">
    <property type="protein sequence ID" value="KMO87458.1"/>
    <property type="molecule type" value="Genomic_DNA"/>
</dbReference>
<dbReference type="InterPro" id="IPR006145">
    <property type="entry name" value="PsdUridine_synth_RsuA/RluA"/>
</dbReference>
<feature type="domain" description="Pseudouridine synthase RsuA/RluA-like" evidence="5">
    <location>
        <begin position="82"/>
        <end position="230"/>
    </location>
</feature>
<dbReference type="OrthoDB" id="9807829at2"/>
<dbReference type="NCBIfam" id="TIGR00005">
    <property type="entry name" value="rluA_subfam"/>
    <property type="match status" value="1"/>
</dbReference>
<dbReference type="InterPro" id="IPR020103">
    <property type="entry name" value="PsdUridine_synth_cat_dom_sf"/>
</dbReference>
<dbReference type="GO" id="GO:0000455">
    <property type="term" value="P:enzyme-directed rRNA pseudouridine synthesis"/>
    <property type="evidence" value="ECO:0007669"/>
    <property type="project" value="TreeGrafter"/>
</dbReference>
<dbReference type="InParanoid" id="A0A0J6WYX4"/>
<dbReference type="GO" id="GO:0140098">
    <property type="term" value="F:catalytic activity, acting on RNA"/>
    <property type="evidence" value="ECO:0007669"/>
    <property type="project" value="UniProtKB-ARBA"/>
</dbReference>
<name>A0A0J6WYX4_9FIRM</name>
<dbReference type="STRING" id="39029.BSR42_05515"/>